<feature type="domain" description="DUF4371" evidence="1">
    <location>
        <begin position="27"/>
        <end position="193"/>
    </location>
</feature>
<name>A0ABM4CSA7_HYDVU</name>
<dbReference type="InterPro" id="IPR025398">
    <property type="entry name" value="DUF4371"/>
</dbReference>
<dbReference type="Pfam" id="PF14291">
    <property type="entry name" value="DUF4371"/>
    <property type="match status" value="1"/>
</dbReference>
<gene>
    <name evidence="3" type="primary">LOC136086415</name>
</gene>
<evidence type="ECO:0000313" key="2">
    <source>
        <dbReference type="Proteomes" id="UP001652625"/>
    </source>
</evidence>
<dbReference type="RefSeq" id="XP_065664785.1">
    <property type="nucleotide sequence ID" value="XM_065808713.1"/>
</dbReference>
<accession>A0ABM4CSA7</accession>
<organism evidence="2 3">
    <name type="scientific">Hydra vulgaris</name>
    <name type="common">Hydra</name>
    <name type="synonym">Hydra attenuata</name>
    <dbReference type="NCBI Taxonomy" id="6087"/>
    <lineage>
        <taxon>Eukaryota</taxon>
        <taxon>Metazoa</taxon>
        <taxon>Cnidaria</taxon>
        <taxon>Hydrozoa</taxon>
        <taxon>Hydroidolina</taxon>
        <taxon>Anthoathecata</taxon>
        <taxon>Aplanulata</taxon>
        <taxon>Hydridae</taxon>
        <taxon>Hydra</taxon>
    </lineage>
</organism>
<proteinExistence type="predicted"/>
<dbReference type="Proteomes" id="UP001652625">
    <property type="component" value="Chromosome 10"/>
</dbReference>
<dbReference type="GeneID" id="136086415"/>
<sequence length="458" mass="52538">MLVYLTRRQGCGVLQKLEEQINEEYNYWEHGLAFRRTNEKFGSLQNGSYLGLLELVSQFDPFLASHFAKYGNSGKRNSSYLSKTICEEFIEIMPKKVCEVIVDEVKASGYFSLSVDSTPDISHIDQLSVVLRYVADGEPIERFLTFLELQNHTGKGMAKQVLQYLREVCSIDYSKCRGQSYDNAANMSGCYKGMQKKILEENEFAIYIPCAAHSLNLVGRSAIDSCLEAVNFHTVQLIYTFFSASTNRWKIQKGCLVNETLVKSLSDTRWDAHAVATEAILKSHPQILKSLECIQEDQTQKGDTRGEAENFAKKMQELEFAFMLVFWKEILQHFHRVSQALQKEHVNLKTCADLYTSLADHLHKSRNEFERFEEAAKIMTPGVDYKSTLTRNRKRKTVFNDGDAPEVSLNARGKFLMSAFYAIVDKLETELSRRRQVYNDVAVRFFGRWIIITNISVL</sequence>
<keyword evidence="2" id="KW-1185">Reference proteome</keyword>
<dbReference type="PANTHER" id="PTHR45749">
    <property type="match status" value="1"/>
</dbReference>
<evidence type="ECO:0000313" key="3">
    <source>
        <dbReference type="RefSeq" id="XP_065664785.1"/>
    </source>
</evidence>
<dbReference type="InterPro" id="IPR012337">
    <property type="entry name" value="RNaseH-like_sf"/>
</dbReference>
<reference evidence="3" key="1">
    <citation type="submission" date="2025-08" db="UniProtKB">
        <authorList>
            <consortium name="RefSeq"/>
        </authorList>
    </citation>
    <scope>IDENTIFICATION</scope>
</reference>
<evidence type="ECO:0000259" key="1">
    <source>
        <dbReference type="Pfam" id="PF14291"/>
    </source>
</evidence>
<dbReference type="SUPFAM" id="SSF53098">
    <property type="entry name" value="Ribonuclease H-like"/>
    <property type="match status" value="1"/>
</dbReference>
<protein>
    <submittedName>
        <fullName evidence="3">Zinc finger MYM-type protein 1-like</fullName>
    </submittedName>
</protein>
<dbReference type="PANTHER" id="PTHR45749:SF23">
    <property type="entry name" value="ZINC FINGER MYM-TYPE PROTEIN 1-LIKE"/>
    <property type="match status" value="1"/>
</dbReference>